<dbReference type="SUPFAM" id="SSF50814">
    <property type="entry name" value="Lipocalins"/>
    <property type="match status" value="1"/>
</dbReference>
<dbReference type="AlphaFoldDB" id="A0A8S1IZ32"/>
<name>A0A8S1IZ32_9CHLO</name>
<dbReference type="EMBL" id="CAJHUC010000976">
    <property type="protein sequence ID" value="CAD7699241.1"/>
    <property type="molecule type" value="Genomic_DNA"/>
</dbReference>
<dbReference type="InterPro" id="IPR012674">
    <property type="entry name" value="Calycin"/>
</dbReference>
<reference evidence="1" key="1">
    <citation type="submission" date="2020-12" db="EMBL/GenBank/DDBJ databases">
        <authorList>
            <person name="Iha C."/>
        </authorList>
    </citation>
    <scope>NUCLEOTIDE SEQUENCE</scope>
</reference>
<accession>A0A8S1IZ32</accession>
<organism evidence="1 2">
    <name type="scientific">Ostreobium quekettii</name>
    <dbReference type="NCBI Taxonomy" id="121088"/>
    <lineage>
        <taxon>Eukaryota</taxon>
        <taxon>Viridiplantae</taxon>
        <taxon>Chlorophyta</taxon>
        <taxon>core chlorophytes</taxon>
        <taxon>Ulvophyceae</taxon>
        <taxon>TCBD clade</taxon>
        <taxon>Bryopsidales</taxon>
        <taxon>Ostreobineae</taxon>
        <taxon>Ostreobiaceae</taxon>
        <taxon>Ostreobium</taxon>
    </lineage>
</organism>
<dbReference type="Proteomes" id="UP000708148">
    <property type="component" value="Unassembled WGS sequence"/>
</dbReference>
<sequence length="128" mass="14237">MVPDLEEPGKFAVMPTFLRNVLQLSLLRFFFTDHWVVAVGPSRNKTLAYEWAIVSAGPPKTPGIDGCRTEISFLGLFNVHEGGLWLLTRKPVDPTSTSIMQNVAESLGFDTSVLRKVKQKKCKYKGAP</sequence>
<gene>
    <name evidence="1" type="ORF">OSTQU699_LOCUS4600</name>
</gene>
<comment type="caution">
    <text evidence="1">The sequence shown here is derived from an EMBL/GenBank/DDBJ whole genome shotgun (WGS) entry which is preliminary data.</text>
</comment>
<keyword evidence="2" id="KW-1185">Reference proteome</keyword>
<dbReference type="OrthoDB" id="565904at2759"/>
<evidence type="ECO:0000313" key="2">
    <source>
        <dbReference type="Proteomes" id="UP000708148"/>
    </source>
</evidence>
<evidence type="ECO:0000313" key="1">
    <source>
        <dbReference type="EMBL" id="CAD7699241.1"/>
    </source>
</evidence>
<protein>
    <submittedName>
        <fullName evidence="1">Uncharacterized protein</fullName>
    </submittedName>
</protein>
<dbReference type="Gene3D" id="2.40.128.20">
    <property type="match status" value="1"/>
</dbReference>
<proteinExistence type="predicted"/>